<evidence type="ECO:0008006" key="10">
    <source>
        <dbReference type="Google" id="ProtNLM"/>
    </source>
</evidence>
<dbReference type="GO" id="GO:0005765">
    <property type="term" value="C:lysosomal membrane"/>
    <property type="evidence" value="ECO:0007669"/>
    <property type="project" value="UniProtKB-SubCell"/>
</dbReference>
<sequence>MVTTNTSNGGGAEMSVAEKVYTWTLVFMCVMLMLYLVGKLAMVFLNKSKVMAWSTCFYCLCLLWVTVRVSFWISIELRDRMTYLELYLLYWFPTTIQFANFALLVLFYIQVITGQAWRTTWRRICLPLYLVLTLSMATFTAIWACNSNSSLEAAYRYGDEYDQDMFKISAVRVQLEYSAISFFVLSFLFAFFGWKLAHVDSSKRHRLLISKPRVRWHDVDAVVLLTDNEPQSLAVFNSMLFLIFFTRSVRDFLTSQNWLRFSVVNPVDQFGEIPTFSYFAMFVMWDFVPTILLLALISTKAGAVGVPRHASFRGDTKLPDFGIFHVINTGYVRDTSETTRLVGSPAVEYGGAARTTPINVSDQPRWTRGGDLFTDLLRYDSDNDCNDATPTYVNSLNSESSLSATSSYDRASSYTPSTAMTTAMP</sequence>
<feature type="transmembrane region" description="Helical" evidence="8">
    <location>
        <begin position="50"/>
        <end position="75"/>
    </location>
</feature>
<dbReference type="GO" id="GO:0012505">
    <property type="term" value="C:endomembrane system"/>
    <property type="evidence" value="ECO:0007669"/>
    <property type="project" value="UniProtKB-SubCell"/>
</dbReference>
<evidence type="ECO:0000256" key="8">
    <source>
        <dbReference type="SAM" id="Phobius"/>
    </source>
</evidence>
<feature type="transmembrane region" description="Helical" evidence="8">
    <location>
        <begin position="276"/>
        <end position="297"/>
    </location>
</feature>
<keyword evidence="4 8" id="KW-1133">Transmembrane helix</keyword>
<evidence type="ECO:0000313" key="9">
    <source>
        <dbReference type="EMBL" id="ETV97583.1"/>
    </source>
</evidence>
<evidence type="ECO:0000256" key="7">
    <source>
        <dbReference type="SAM" id="MobiDB-lite"/>
    </source>
</evidence>
<keyword evidence="6" id="KW-0458">Lysosome</keyword>
<feature type="region of interest" description="Disordered" evidence="7">
    <location>
        <begin position="404"/>
        <end position="425"/>
    </location>
</feature>
<feature type="transmembrane region" description="Helical" evidence="8">
    <location>
        <begin position="20"/>
        <end position="38"/>
    </location>
</feature>
<proteinExistence type="predicted"/>
<dbReference type="InterPro" id="IPR029723">
    <property type="entry name" value="GPR137"/>
</dbReference>
<evidence type="ECO:0000256" key="5">
    <source>
        <dbReference type="ARBA" id="ARBA00023136"/>
    </source>
</evidence>
<feature type="transmembrane region" description="Helical" evidence="8">
    <location>
        <begin position="177"/>
        <end position="197"/>
    </location>
</feature>
<keyword evidence="3 8" id="KW-0812">Transmembrane</keyword>
<evidence type="ECO:0000256" key="4">
    <source>
        <dbReference type="ARBA" id="ARBA00022989"/>
    </source>
</evidence>
<dbReference type="VEuPathDB" id="FungiDB:H310_09483"/>
<comment type="subcellular location">
    <subcellularLocation>
        <location evidence="1">Endomembrane system</location>
        <topology evidence="1">Multi-pass membrane protein</topology>
    </subcellularLocation>
    <subcellularLocation>
        <location evidence="2">Lysosome membrane</location>
    </subcellularLocation>
</comment>
<organism evidence="9">
    <name type="scientific">Aphanomyces invadans</name>
    <dbReference type="NCBI Taxonomy" id="157072"/>
    <lineage>
        <taxon>Eukaryota</taxon>
        <taxon>Sar</taxon>
        <taxon>Stramenopiles</taxon>
        <taxon>Oomycota</taxon>
        <taxon>Saprolegniomycetes</taxon>
        <taxon>Saprolegniales</taxon>
        <taxon>Verrucalvaceae</taxon>
        <taxon>Aphanomyces</taxon>
    </lineage>
</organism>
<keyword evidence="5 8" id="KW-0472">Membrane</keyword>
<dbReference type="AlphaFoldDB" id="A0A024TU86"/>
<evidence type="ECO:0000256" key="1">
    <source>
        <dbReference type="ARBA" id="ARBA00004127"/>
    </source>
</evidence>
<protein>
    <recommendedName>
        <fullName evidence="10">THH1/TOM1/TOM3 domain-containing protein</fullName>
    </recommendedName>
</protein>
<feature type="transmembrane region" description="Helical" evidence="8">
    <location>
        <begin position="124"/>
        <end position="144"/>
    </location>
</feature>
<dbReference type="eggNOG" id="ENOG502S2HC">
    <property type="taxonomic scope" value="Eukaryota"/>
</dbReference>
<feature type="compositionally biased region" description="Polar residues" evidence="7">
    <location>
        <begin position="408"/>
        <end position="425"/>
    </location>
</feature>
<dbReference type="EMBL" id="KI913972">
    <property type="protein sequence ID" value="ETV97583.1"/>
    <property type="molecule type" value="Genomic_DNA"/>
</dbReference>
<dbReference type="OrthoDB" id="192544at2759"/>
<dbReference type="RefSeq" id="XP_008873794.1">
    <property type="nucleotide sequence ID" value="XM_008875572.1"/>
</dbReference>
<reference evidence="9" key="1">
    <citation type="submission" date="2013-12" db="EMBL/GenBank/DDBJ databases">
        <title>The Genome Sequence of Aphanomyces invadans NJM9701.</title>
        <authorList>
            <consortium name="The Broad Institute Genomics Platform"/>
            <person name="Russ C."/>
            <person name="Tyler B."/>
            <person name="van West P."/>
            <person name="Dieguez-Uribeondo J."/>
            <person name="Young S.K."/>
            <person name="Zeng Q."/>
            <person name="Gargeya S."/>
            <person name="Fitzgerald M."/>
            <person name="Abouelleil A."/>
            <person name="Alvarado L."/>
            <person name="Chapman S.B."/>
            <person name="Gainer-Dewar J."/>
            <person name="Goldberg J."/>
            <person name="Griggs A."/>
            <person name="Gujja S."/>
            <person name="Hansen M."/>
            <person name="Howarth C."/>
            <person name="Imamovic A."/>
            <person name="Ireland A."/>
            <person name="Larimer J."/>
            <person name="McCowan C."/>
            <person name="Murphy C."/>
            <person name="Pearson M."/>
            <person name="Poon T.W."/>
            <person name="Priest M."/>
            <person name="Roberts A."/>
            <person name="Saif S."/>
            <person name="Shea T."/>
            <person name="Sykes S."/>
            <person name="Wortman J."/>
            <person name="Nusbaum C."/>
            <person name="Birren B."/>
        </authorList>
    </citation>
    <scope>NUCLEOTIDE SEQUENCE [LARGE SCALE GENOMIC DNA]</scope>
    <source>
        <strain evidence="9">NJM9701</strain>
    </source>
</reference>
<accession>A0A024TU86</accession>
<dbReference type="GO" id="GO:1904263">
    <property type="term" value="P:positive regulation of TORC1 signaling"/>
    <property type="evidence" value="ECO:0007669"/>
    <property type="project" value="TreeGrafter"/>
</dbReference>
<evidence type="ECO:0000256" key="2">
    <source>
        <dbReference type="ARBA" id="ARBA00004656"/>
    </source>
</evidence>
<dbReference type="PANTHER" id="PTHR15146:SF3">
    <property type="entry name" value="THH1_TOM1_TOM3 DOMAIN-CONTAINING PROTEIN"/>
    <property type="match status" value="1"/>
</dbReference>
<feature type="transmembrane region" description="Helical" evidence="8">
    <location>
        <begin position="87"/>
        <end position="112"/>
    </location>
</feature>
<evidence type="ECO:0000256" key="3">
    <source>
        <dbReference type="ARBA" id="ARBA00022692"/>
    </source>
</evidence>
<name>A0A024TU86_9STRA</name>
<gene>
    <name evidence="9" type="ORF">H310_09483</name>
</gene>
<dbReference type="PANTHER" id="PTHR15146">
    <property type="entry name" value="INTEGRAL MEMBRANE PROTEIN GPR137"/>
    <property type="match status" value="1"/>
</dbReference>
<dbReference type="GeneID" id="20086533"/>
<evidence type="ECO:0000256" key="6">
    <source>
        <dbReference type="ARBA" id="ARBA00023228"/>
    </source>
</evidence>